<dbReference type="RefSeq" id="WP_162184962.1">
    <property type="nucleotide sequence ID" value="NZ_JOEF01000054.1"/>
</dbReference>
<evidence type="ECO:0000259" key="2">
    <source>
        <dbReference type="Pfam" id="PF00455"/>
    </source>
</evidence>
<feature type="domain" description="DeoR-like transcriptional repressor C-terminal sensor" evidence="2">
    <location>
        <begin position="15"/>
        <end position="164"/>
    </location>
</feature>
<organism evidence="3 4">
    <name type="scientific">Allokutzneria albata</name>
    <name type="common">Kibdelosporangium albatum</name>
    <dbReference type="NCBI Taxonomy" id="211114"/>
    <lineage>
        <taxon>Bacteria</taxon>
        <taxon>Bacillati</taxon>
        <taxon>Actinomycetota</taxon>
        <taxon>Actinomycetes</taxon>
        <taxon>Pseudonocardiales</taxon>
        <taxon>Pseudonocardiaceae</taxon>
        <taxon>Allokutzneria</taxon>
    </lineage>
</organism>
<proteinExistence type="predicted"/>
<name>A0A1G9S251_ALLAB</name>
<protein>
    <submittedName>
        <fullName evidence="3">DeoR C terminal sensor domain-containing protein</fullName>
    </submittedName>
</protein>
<evidence type="ECO:0000313" key="3">
    <source>
        <dbReference type="EMBL" id="SDM29347.1"/>
    </source>
</evidence>
<keyword evidence="4" id="KW-1185">Reference proteome</keyword>
<dbReference type="Proteomes" id="UP000183376">
    <property type="component" value="Chromosome I"/>
</dbReference>
<sequence length="181" mass="18281">MRTAQRYELSVPREPLAERAAALVPPGRVTVGTTGCARTAAVRAILARRRGLTLVTTALTPVLALRGGAKVLLTGGAVRDPAQGCVGAVAEAALRARPIDIAVITAGGIDGDGLSASCPEQASVARTLVEHASRVIAVVPGAVFGAAEGTRFAGLAEVDDVVTDVVVPSGEFVGPVFHVVS</sequence>
<dbReference type="PANTHER" id="PTHR30363:SF4">
    <property type="entry name" value="GLYCEROL-3-PHOSPHATE REGULON REPRESSOR"/>
    <property type="match status" value="1"/>
</dbReference>
<dbReference type="SMART" id="SM01134">
    <property type="entry name" value="DeoRC"/>
    <property type="match status" value="1"/>
</dbReference>
<dbReference type="InterPro" id="IPR050313">
    <property type="entry name" value="Carb_Metab_HTH_regulators"/>
</dbReference>
<dbReference type="AlphaFoldDB" id="A0A1G9S251"/>
<dbReference type="InterPro" id="IPR037171">
    <property type="entry name" value="NagB/RpiA_transferase-like"/>
</dbReference>
<evidence type="ECO:0000256" key="1">
    <source>
        <dbReference type="ARBA" id="ARBA00022491"/>
    </source>
</evidence>
<dbReference type="Pfam" id="PF00455">
    <property type="entry name" value="DeoRC"/>
    <property type="match status" value="1"/>
</dbReference>
<dbReference type="STRING" id="211114.SAMN04489726_0831"/>
<evidence type="ECO:0000313" key="4">
    <source>
        <dbReference type="Proteomes" id="UP000183376"/>
    </source>
</evidence>
<keyword evidence="1" id="KW-0678">Repressor</keyword>
<dbReference type="PANTHER" id="PTHR30363">
    <property type="entry name" value="HTH-TYPE TRANSCRIPTIONAL REGULATOR SRLR-RELATED"/>
    <property type="match status" value="1"/>
</dbReference>
<dbReference type="InterPro" id="IPR014036">
    <property type="entry name" value="DeoR-like_C"/>
</dbReference>
<dbReference type="SUPFAM" id="SSF100950">
    <property type="entry name" value="NagB/RpiA/CoA transferase-like"/>
    <property type="match status" value="1"/>
</dbReference>
<accession>A0A1G9S251</accession>
<reference evidence="3 4" key="1">
    <citation type="submission" date="2016-10" db="EMBL/GenBank/DDBJ databases">
        <authorList>
            <person name="de Groot N.N."/>
        </authorList>
    </citation>
    <scope>NUCLEOTIDE SEQUENCE [LARGE SCALE GENOMIC DNA]</scope>
    <source>
        <strain evidence="3 4">DSM 44149</strain>
    </source>
</reference>
<gene>
    <name evidence="3" type="ORF">SAMN04489726_0831</name>
</gene>
<dbReference type="EMBL" id="LT629701">
    <property type="protein sequence ID" value="SDM29347.1"/>
    <property type="molecule type" value="Genomic_DNA"/>
</dbReference>